<dbReference type="EMBL" id="PYGK01000007">
    <property type="protein sequence ID" value="PSL28975.1"/>
    <property type="molecule type" value="Genomic_DNA"/>
</dbReference>
<evidence type="ECO:0000313" key="1">
    <source>
        <dbReference type="EMBL" id="PSL28975.1"/>
    </source>
</evidence>
<evidence type="ECO:0000313" key="2">
    <source>
        <dbReference type="Proteomes" id="UP000240978"/>
    </source>
</evidence>
<comment type="caution">
    <text evidence="1">The sequence shown here is derived from an EMBL/GenBank/DDBJ whole genome shotgun (WGS) entry which is preliminary data.</text>
</comment>
<dbReference type="RefSeq" id="WP_106603368.1">
    <property type="nucleotide sequence ID" value="NZ_PYGK01000007.1"/>
</dbReference>
<dbReference type="OrthoDB" id="1011336at2"/>
<dbReference type="AlphaFoldDB" id="A0A2P8G516"/>
<reference evidence="1 2" key="1">
    <citation type="submission" date="2018-03" db="EMBL/GenBank/DDBJ databases">
        <title>Genomic Encyclopedia of Archaeal and Bacterial Type Strains, Phase II (KMG-II): from individual species to whole genera.</title>
        <authorList>
            <person name="Goeker M."/>
        </authorList>
    </citation>
    <scope>NUCLEOTIDE SEQUENCE [LARGE SCALE GENOMIC DNA]</scope>
    <source>
        <strain evidence="1 2">DSM 18107</strain>
    </source>
</reference>
<proteinExistence type="predicted"/>
<name>A0A2P8G516_9BACT</name>
<organism evidence="1 2">
    <name type="scientific">Chitinophaga ginsengisoli</name>
    <dbReference type="NCBI Taxonomy" id="363837"/>
    <lineage>
        <taxon>Bacteria</taxon>
        <taxon>Pseudomonadati</taxon>
        <taxon>Bacteroidota</taxon>
        <taxon>Chitinophagia</taxon>
        <taxon>Chitinophagales</taxon>
        <taxon>Chitinophagaceae</taxon>
        <taxon>Chitinophaga</taxon>
    </lineage>
</organism>
<gene>
    <name evidence="1" type="ORF">CLV42_107121</name>
</gene>
<accession>A0A2P8G516</accession>
<dbReference type="Proteomes" id="UP000240978">
    <property type="component" value="Unassembled WGS sequence"/>
</dbReference>
<protein>
    <submittedName>
        <fullName evidence="1">Uncharacterized protein</fullName>
    </submittedName>
</protein>
<keyword evidence="2" id="KW-1185">Reference proteome</keyword>
<sequence length="442" mass="50516">MQTRQFYLLRAKQYFLLAIILTFSSPLYAQLPKVLKDANDMLKSGTETMRTLGGFIDATKRTTAQFNKSVKVVKSNTPQPSVPADQTTKPKYKKGDFTNFRWEPIAYFDGQIFPSMVISMANYNGNIDNAFMNSVKSSALGFRFISNNSYIPVKWEIESVDKSYFDKVSGDFMFQQAGQEVYFMPNVPWNMSTLAKQVSSSPINIIFRIYDEDGNKAEKSMPLFMRSINDCIYRYHEQNFDFLFTAFIQEQHPEIDKILKQALNTKLISSISGYQGDDVNTILQVAAIWKVLHDRGFQYSSVTTTSTNSTDALVSQAVRTFDNSMKTNQANCVDGTVVFASLLRAIHISTVMVLTHDHCFLGFYTSRKKDKILYLETTMLSASDIIDQAKTPAKKNQAYVDQFMQAVKYASNKEYPEYKAAKDLEEIDVDYYRSFVRPLPFQ</sequence>